<dbReference type="Proteomes" id="UP001309876">
    <property type="component" value="Unassembled WGS sequence"/>
</dbReference>
<dbReference type="InterPro" id="IPR018392">
    <property type="entry name" value="LysM"/>
</dbReference>
<feature type="domain" description="LysM" evidence="4">
    <location>
        <begin position="285"/>
        <end position="329"/>
    </location>
</feature>
<accession>A0AAN7T5V8</accession>
<dbReference type="Gene3D" id="3.10.350.10">
    <property type="entry name" value="LysM domain"/>
    <property type="match status" value="1"/>
</dbReference>
<dbReference type="InterPro" id="IPR036779">
    <property type="entry name" value="LysM_dom_sf"/>
</dbReference>
<comment type="caution">
    <text evidence="5">The sequence shown here is derived from an EMBL/GenBank/DDBJ whole genome shotgun (WGS) entry which is preliminary data.</text>
</comment>
<evidence type="ECO:0000256" key="1">
    <source>
        <dbReference type="SAM" id="MobiDB-lite"/>
    </source>
</evidence>
<dbReference type="InterPro" id="IPR050546">
    <property type="entry name" value="Glycosyl_Hydrlase_16"/>
</dbReference>
<keyword evidence="5" id="KW-0687">Ribonucleoprotein</keyword>
<sequence>MLALSLAVLAGSLAFTTAEVCNPSTLPSSDWITANYATVNFSPTDGAMFTFNKRYDAPYIWTDKYLMFGRVDVKLRAAPGAGLITGSVLMSDNQDELDWEWSGNNFGKGEGKVQTNYFGKGITGHYDRGAEINVNDPHGKFYTYSYDWKPEQVEWLIDGRVVRTLKNTGAGGDYQYPQSPSRLHLGIWNAGDPDTPQATSDWAGGKLNMTGGPYTAYIQSVKITPYKPCSSYKFPEKFSGKWEDVQCTNQTLGRNATISSGDTYEDLNITTSTANQTGSASKASSTHTVKSGDTCDSISRSLGCLLDDLKKANQGVNCDFLIIGSQLNVPGKGGSTSASSTSSTSSSVVSSSTNSAVSTTTTVTNTVTNTVTVTAVVSSGSNSICSPTATLIYKHYQRYHEWTSNQPHLHDPLIELCYSVIIWFNCCAASSRKFNFVKQRKPVKQFNFIK</sequence>
<dbReference type="EMBL" id="JAVRRJ010000002">
    <property type="protein sequence ID" value="KAK5089064.1"/>
    <property type="molecule type" value="Genomic_DNA"/>
</dbReference>
<organism evidence="5 6">
    <name type="scientific">Lithohypha guttulata</name>
    <dbReference type="NCBI Taxonomy" id="1690604"/>
    <lineage>
        <taxon>Eukaryota</taxon>
        <taxon>Fungi</taxon>
        <taxon>Dikarya</taxon>
        <taxon>Ascomycota</taxon>
        <taxon>Pezizomycotina</taxon>
        <taxon>Eurotiomycetes</taxon>
        <taxon>Chaetothyriomycetidae</taxon>
        <taxon>Chaetothyriales</taxon>
        <taxon>Trichomeriaceae</taxon>
        <taxon>Lithohypha</taxon>
    </lineage>
</organism>
<evidence type="ECO:0000259" key="3">
    <source>
        <dbReference type="PROSITE" id="PS51762"/>
    </source>
</evidence>
<dbReference type="CDD" id="cd00118">
    <property type="entry name" value="LysM"/>
    <property type="match status" value="1"/>
</dbReference>
<dbReference type="GO" id="GO:0009277">
    <property type="term" value="C:fungal-type cell wall"/>
    <property type="evidence" value="ECO:0007669"/>
    <property type="project" value="TreeGrafter"/>
</dbReference>
<dbReference type="Pfam" id="PF01476">
    <property type="entry name" value="LysM"/>
    <property type="match status" value="1"/>
</dbReference>
<feature type="domain" description="GH16" evidence="3">
    <location>
        <begin position="15"/>
        <end position="226"/>
    </location>
</feature>
<dbReference type="Pfam" id="PF00722">
    <property type="entry name" value="Glyco_hydro_16"/>
    <property type="match status" value="1"/>
</dbReference>
<name>A0AAN7T5V8_9EURO</name>
<dbReference type="SUPFAM" id="SSF49899">
    <property type="entry name" value="Concanavalin A-like lectins/glucanases"/>
    <property type="match status" value="1"/>
</dbReference>
<keyword evidence="5" id="KW-0689">Ribosomal protein</keyword>
<dbReference type="GO" id="GO:0031505">
    <property type="term" value="P:fungal-type cell wall organization"/>
    <property type="evidence" value="ECO:0007669"/>
    <property type="project" value="TreeGrafter"/>
</dbReference>
<dbReference type="SMART" id="SM00257">
    <property type="entry name" value="LysM"/>
    <property type="match status" value="1"/>
</dbReference>
<feature type="chain" id="PRO_5042883957" evidence="2">
    <location>
        <begin position="19"/>
        <end position="450"/>
    </location>
</feature>
<evidence type="ECO:0000259" key="4">
    <source>
        <dbReference type="PROSITE" id="PS51782"/>
    </source>
</evidence>
<dbReference type="GO" id="GO:0005975">
    <property type="term" value="P:carbohydrate metabolic process"/>
    <property type="evidence" value="ECO:0007669"/>
    <property type="project" value="InterPro"/>
</dbReference>
<dbReference type="GO" id="GO:0004553">
    <property type="term" value="F:hydrolase activity, hydrolyzing O-glycosyl compounds"/>
    <property type="evidence" value="ECO:0007669"/>
    <property type="project" value="InterPro"/>
</dbReference>
<keyword evidence="6" id="KW-1185">Reference proteome</keyword>
<dbReference type="PANTHER" id="PTHR10963">
    <property type="entry name" value="GLYCOSYL HYDROLASE-RELATED"/>
    <property type="match status" value="1"/>
</dbReference>
<feature type="region of interest" description="Disordered" evidence="1">
    <location>
        <begin position="274"/>
        <end position="294"/>
    </location>
</feature>
<dbReference type="GO" id="GO:0016757">
    <property type="term" value="F:glycosyltransferase activity"/>
    <property type="evidence" value="ECO:0007669"/>
    <property type="project" value="TreeGrafter"/>
</dbReference>
<dbReference type="PROSITE" id="PS51782">
    <property type="entry name" value="LYSM"/>
    <property type="match status" value="1"/>
</dbReference>
<evidence type="ECO:0000313" key="6">
    <source>
        <dbReference type="Proteomes" id="UP001309876"/>
    </source>
</evidence>
<dbReference type="GO" id="GO:0005840">
    <property type="term" value="C:ribosome"/>
    <property type="evidence" value="ECO:0007669"/>
    <property type="project" value="UniProtKB-KW"/>
</dbReference>
<dbReference type="PROSITE" id="PS51762">
    <property type="entry name" value="GH16_2"/>
    <property type="match status" value="1"/>
</dbReference>
<evidence type="ECO:0000313" key="5">
    <source>
        <dbReference type="EMBL" id="KAK5089064.1"/>
    </source>
</evidence>
<dbReference type="PANTHER" id="PTHR10963:SF68">
    <property type="entry name" value="GLYCOSIDASE CRH1-RELATED"/>
    <property type="match status" value="1"/>
</dbReference>
<keyword evidence="2" id="KW-0732">Signal</keyword>
<proteinExistence type="predicted"/>
<evidence type="ECO:0000256" key="2">
    <source>
        <dbReference type="SAM" id="SignalP"/>
    </source>
</evidence>
<protein>
    <submittedName>
        <fullName evidence="5">60S ribosomal protein L37</fullName>
    </submittedName>
</protein>
<dbReference type="AlphaFoldDB" id="A0AAN7T5V8"/>
<dbReference type="SUPFAM" id="SSF54106">
    <property type="entry name" value="LysM domain"/>
    <property type="match status" value="1"/>
</dbReference>
<reference evidence="5 6" key="1">
    <citation type="submission" date="2023-08" db="EMBL/GenBank/DDBJ databases">
        <title>Black Yeasts Isolated from many extreme environments.</title>
        <authorList>
            <person name="Coleine C."/>
            <person name="Stajich J.E."/>
            <person name="Selbmann L."/>
        </authorList>
    </citation>
    <scope>NUCLEOTIDE SEQUENCE [LARGE SCALE GENOMIC DNA]</scope>
    <source>
        <strain evidence="5 6">CCFEE 5910</strain>
    </source>
</reference>
<dbReference type="InterPro" id="IPR013320">
    <property type="entry name" value="ConA-like_dom_sf"/>
</dbReference>
<dbReference type="InterPro" id="IPR000757">
    <property type="entry name" value="Beta-glucanase-like"/>
</dbReference>
<feature type="signal peptide" evidence="2">
    <location>
        <begin position="1"/>
        <end position="18"/>
    </location>
</feature>
<dbReference type="Gene3D" id="2.60.120.200">
    <property type="match status" value="1"/>
</dbReference>
<gene>
    <name evidence="5" type="primary">RPL37</name>
    <name evidence="5" type="ORF">LTR05_003288</name>
</gene>